<dbReference type="GO" id="GO:0046110">
    <property type="term" value="P:xanthine metabolic process"/>
    <property type="evidence" value="ECO:0007669"/>
    <property type="project" value="UniProtKB-UniRule"/>
</dbReference>
<feature type="binding site" evidence="5">
    <location>
        <position position="27"/>
    </location>
    <ligand>
        <name>xanthine</name>
        <dbReference type="ChEBI" id="CHEBI:17712"/>
    </ligand>
</feature>
<comment type="caution">
    <text evidence="8">The sequence shown here is derived from an EMBL/GenBank/DDBJ whole genome shotgun (WGS) entry which is preliminary data.</text>
</comment>
<dbReference type="InterPro" id="IPR029057">
    <property type="entry name" value="PRTase-like"/>
</dbReference>
<evidence type="ECO:0000256" key="6">
    <source>
        <dbReference type="NCBIfam" id="TIGR01744"/>
    </source>
</evidence>
<comment type="subunit">
    <text evidence="5">Homodimer.</text>
</comment>
<organism evidence="8 9">
    <name type="scientific">Amedibacillus dolichus</name>
    <dbReference type="NCBI Taxonomy" id="31971"/>
    <lineage>
        <taxon>Bacteria</taxon>
        <taxon>Bacillati</taxon>
        <taxon>Bacillota</taxon>
        <taxon>Erysipelotrichia</taxon>
        <taxon>Erysipelotrichales</taxon>
        <taxon>Erysipelotrichaceae</taxon>
        <taxon>Amedibacillus</taxon>
    </lineage>
</organism>
<dbReference type="OrthoDB" id="9790678at2"/>
<feature type="binding site" evidence="5">
    <location>
        <begin position="128"/>
        <end position="132"/>
    </location>
    <ligand>
        <name>5-phospho-alpha-D-ribose 1-diphosphate</name>
        <dbReference type="ChEBI" id="CHEBI:58017"/>
    </ligand>
</feature>
<dbReference type="GO" id="GO:0032265">
    <property type="term" value="P:XMP salvage"/>
    <property type="evidence" value="ECO:0007669"/>
    <property type="project" value="UniProtKB-UniRule"/>
</dbReference>
<evidence type="ECO:0000256" key="5">
    <source>
        <dbReference type="HAMAP-Rule" id="MF_01184"/>
    </source>
</evidence>
<dbReference type="InterPro" id="IPR050118">
    <property type="entry name" value="Pur/Pyrimidine_PRTase"/>
</dbReference>
<dbReference type="SUPFAM" id="SSF53271">
    <property type="entry name" value="PRTase-like"/>
    <property type="match status" value="1"/>
</dbReference>
<name>A0A415NZ30_9FIRM</name>
<feature type="binding site" evidence="5">
    <location>
        <position position="20"/>
    </location>
    <ligand>
        <name>xanthine</name>
        <dbReference type="ChEBI" id="CHEBI:17712"/>
    </ligand>
</feature>
<dbReference type="InterPro" id="IPR010079">
    <property type="entry name" value="Xanthine_PRibTrfase"/>
</dbReference>
<comment type="catalytic activity">
    <reaction evidence="5">
        <text>XMP + diphosphate = xanthine + 5-phospho-alpha-D-ribose 1-diphosphate</text>
        <dbReference type="Rhea" id="RHEA:10800"/>
        <dbReference type="ChEBI" id="CHEBI:17712"/>
        <dbReference type="ChEBI" id="CHEBI:33019"/>
        <dbReference type="ChEBI" id="CHEBI:57464"/>
        <dbReference type="ChEBI" id="CHEBI:58017"/>
        <dbReference type="EC" id="2.4.2.22"/>
    </reaction>
</comment>
<dbReference type="EC" id="2.4.2.22" evidence="5 6"/>
<dbReference type="AlphaFoldDB" id="A0A415NZ30"/>
<dbReference type="InterPro" id="IPR000836">
    <property type="entry name" value="PRTase_dom"/>
</dbReference>
<accession>A0A415NZ30</accession>
<dbReference type="CDD" id="cd06223">
    <property type="entry name" value="PRTases_typeI"/>
    <property type="match status" value="1"/>
</dbReference>
<evidence type="ECO:0000256" key="1">
    <source>
        <dbReference type="ARBA" id="ARBA00022490"/>
    </source>
</evidence>
<dbReference type="NCBIfam" id="TIGR01744">
    <property type="entry name" value="XPRTase"/>
    <property type="match status" value="1"/>
</dbReference>
<comment type="pathway">
    <text evidence="5">Purine metabolism; XMP biosynthesis via salvage pathway; XMP from xanthine: step 1/1.</text>
</comment>
<evidence type="ECO:0000256" key="3">
    <source>
        <dbReference type="ARBA" id="ARBA00022679"/>
    </source>
</evidence>
<dbReference type="GO" id="GO:0000310">
    <property type="term" value="F:xanthine phosphoribosyltransferase activity"/>
    <property type="evidence" value="ECO:0007669"/>
    <property type="project" value="UniProtKB-UniRule"/>
</dbReference>
<comment type="function">
    <text evidence="5">Converts the preformed base xanthine, a product of nucleic acid breakdown, to xanthosine 5'-monophosphate (XMP), so it can be reused for RNA or DNA synthesis.</text>
</comment>
<gene>
    <name evidence="5" type="primary">xpt</name>
    <name evidence="8" type="ORF">DWZ83_10360</name>
    <name evidence="7" type="ORF">KHZ85_09480</name>
</gene>
<evidence type="ECO:0000313" key="9">
    <source>
        <dbReference type="Proteomes" id="UP000284868"/>
    </source>
</evidence>
<reference evidence="7" key="2">
    <citation type="submission" date="2021-02" db="EMBL/GenBank/DDBJ databases">
        <title>Infant gut strain persistence is associated with maternal origin, phylogeny, and functional potential including surface adhesion and iron acquisition.</title>
        <authorList>
            <person name="Lou Y.C."/>
        </authorList>
    </citation>
    <scope>NUCLEOTIDE SEQUENCE</scope>
    <source>
        <strain evidence="7">L3_108_103G1_dasL3_108_103G1_concoct_2</strain>
    </source>
</reference>
<dbReference type="GeneID" id="92794058"/>
<dbReference type="PANTHER" id="PTHR43864">
    <property type="entry name" value="HYPOXANTHINE/GUANINE PHOSPHORIBOSYLTRANSFERASE"/>
    <property type="match status" value="1"/>
</dbReference>
<dbReference type="HAMAP" id="MF_01184">
    <property type="entry name" value="XPRTase"/>
    <property type="match status" value="1"/>
</dbReference>
<dbReference type="NCBIfam" id="NF006671">
    <property type="entry name" value="PRK09219.1"/>
    <property type="match status" value="1"/>
</dbReference>
<keyword evidence="3 5" id="KW-0808">Transferase</keyword>
<comment type="subcellular location">
    <subcellularLocation>
        <location evidence="5">Cytoplasm</location>
    </subcellularLocation>
</comment>
<evidence type="ECO:0000256" key="2">
    <source>
        <dbReference type="ARBA" id="ARBA00022676"/>
    </source>
</evidence>
<evidence type="ECO:0000313" key="8">
    <source>
        <dbReference type="EMBL" id="RHM05718.1"/>
    </source>
</evidence>
<dbReference type="EMBL" id="QRPK01000104">
    <property type="protein sequence ID" value="RHM05718.1"/>
    <property type="molecule type" value="Genomic_DNA"/>
</dbReference>
<dbReference type="Proteomes" id="UP000753219">
    <property type="component" value="Unassembled WGS sequence"/>
</dbReference>
<keyword evidence="4 5" id="KW-0660">Purine salvage</keyword>
<keyword evidence="2 5" id="KW-0328">Glycosyltransferase</keyword>
<keyword evidence="1 5" id="KW-0963">Cytoplasm</keyword>
<protein>
    <recommendedName>
        <fullName evidence="5 6">Xanthine phosphoribosyltransferase</fullName>
        <shortName evidence="5">XPRTase</shortName>
        <ecNumber evidence="5 6">2.4.2.22</ecNumber>
    </recommendedName>
</protein>
<proteinExistence type="inferred from homology"/>
<dbReference type="UniPathway" id="UPA00602">
    <property type="reaction ID" value="UER00658"/>
</dbReference>
<dbReference type="Gene3D" id="3.40.50.2020">
    <property type="match status" value="1"/>
</dbReference>
<dbReference type="Proteomes" id="UP000284868">
    <property type="component" value="Unassembled WGS sequence"/>
</dbReference>
<sequence length="191" mass="21229">MKRLEECIVKYGKALNKDVLKVDAFLNHQIDPDLMMELGKDFVEHFKDTPITKVVTIETSGIAPSVMLGYLLHVPVVFMKKSKSKIVDDNVYTANIHSFTKGIDYEITCSKDYLAKDDQVLFIDDFMANGEACIGGIKIIEQSGASVAGIGIVIEKAFQPGRKKVEALGYPVYSQARIASLDKDMITFVEE</sequence>
<reference evidence="8 9" key="1">
    <citation type="submission" date="2018-08" db="EMBL/GenBank/DDBJ databases">
        <title>A genome reference for cultivated species of the human gut microbiota.</title>
        <authorList>
            <person name="Zou Y."/>
            <person name="Xue W."/>
            <person name="Luo G."/>
        </authorList>
    </citation>
    <scope>NUCLEOTIDE SEQUENCE [LARGE SCALE GENOMIC DNA]</scope>
    <source>
        <strain evidence="8 9">AF35-6BH</strain>
    </source>
</reference>
<evidence type="ECO:0000256" key="4">
    <source>
        <dbReference type="ARBA" id="ARBA00022726"/>
    </source>
</evidence>
<dbReference type="GO" id="GO:0006166">
    <property type="term" value="P:purine ribonucleoside salvage"/>
    <property type="evidence" value="ECO:0007669"/>
    <property type="project" value="UniProtKB-KW"/>
</dbReference>
<keyword evidence="9" id="KW-1185">Reference proteome</keyword>
<dbReference type="PANTHER" id="PTHR43864:SF1">
    <property type="entry name" value="XANTHINE PHOSPHORIBOSYLTRANSFERASE"/>
    <property type="match status" value="1"/>
</dbReference>
<dbReference type="RefSeq" id="WP_004800635.1">
    <property type="nucleotide sequence ID" value="NZ_CABKNA010000002.1"/>
</dbReference>
<dbReference type="EMBL" id="JAGZMZ010000032">
    <property type="protein sequence ID" value="MBS4884973.1"/>
    <property type="molecule type" value="Genomic_DNA"/>
</dbReference>
<evidence type="ECO:0000313" key="7">
    <source>
        <dbReference type="EMBL" id="MBS4884973.1"/>
    </source>
</evidence>
<feature type="binding site" evidence="5">
    <location>
        <position position="156"/>
    </location>
    <ligand>
        <name>xanthine</name>
        <dbReference type="ChEBI" id="CHEBI:17712"/>
    </ligand>
</feature>
<dbReference type="GO" id="GO:0005737">
    <property type="term" value="C:cytoplasm"/>
    <property type="evidence" value="ECO:0007669"/>
    <property type="project" value="UniProtKB-SubCell"/>
</dbReference>
<comment type="similarity">
    <text evidence="5">Belongs to the purine/pyrimidine phosphoribosyltransferase family. Xpt subfamily.</text>
</comment>